<proteinExistence type="predicted"/>
<reference evidence="2" key="1">
    <citation type="submission" date="2022-11" db="UniProtKB">
        <authorList>
            <consortium name="WormBaseParasite"/>
        </authorList>
    </citation>
    <scope>IDENTIFICATION</scope>
</reference>
<keyword evidence="1" id="KW-1185">Reference proteome</keyword>
<name>A0A914CYJ0_9BILA</name>
<evidence type="ECO:0000313" key="2">
    <source>
        <dbReference type="WBParaSite" id="ACRNAN_scaffold15931.g28760.t1"/>
    </source>
</evidence>
<sequence>MLLAIYFDAFNREILQYQPVDQGVNYVFVLFTATTDTNDVQQAISLRQKYFDPYGYGVIILRIKAPTEPLPTTIPQIYTRETTQEATTIELESTTV</sequence>
<organism evidence="1 2">
    <name type="scientific">Acrobeloides nanus</name>
    <dbReference type="NCBI Taxonomy" id="290746"/>
    <lineage>
        <taxon>Eukaryota</taxon>
        <taxon>Metazoa</taxon>
        <taxon>Ecdysozoa</taxon>
        <taxon>Nematoda</taxon>
        <taxon>Chromadorea</taxon>
        <taxon>Rhabditida</taxon>
        <taxon>Tylenchina</taxon>
        <taxon>Cephalobomorpha</taxon>
        <taxon>Cephaloboidea</taxon>
        <taxon>Cephalobidae</taxon>
        <taxon>Acrobeloides</taxon>
    </lineage>
</organism>
<dbReference type="WBParaSite" id="ACRNAN_scaffold15931.g28760.t1">
    <property type="protein sequence ID" value="ACRNAN_scaffold15931.g28760.t1"/>
    <property type="gene ID" value="ACRNAN_scaffold15931.g28760"/>
</dbReference>
<dbReference type="Proteomes" id="UP000887540">
    <property type="component" value="Unplaced"/>
</dbReference>
<protein>
    <submittedName>
        <fullName evidence="2">Uncharacterized protein</fullName>
    </submittedName>
</protein>
<dbReference type="AlphaFoldDB" id="A0A914CYJ0"/>
<accession>A0A914CYJ0</accession>
<evidence type="ECO:0000313" key="1">
    <source>
        <dbReference type="Proteomes" id="UP000887540"/>
    </source>
</evidence>